<dbReference type="InterPro" id="IPR036163">
    <property type="entry name" value="HMA_dom_sf"/>
</dbReference>
<reference evidence="1" key="2">
    <citation type="journal article" date="2021" name="PeerJ">
        <title>Extensive microbial diversity within the chicken gut microbiome revealed by metagenomics and culture.</title>
        <authorList>
            <person name="Gilroy R."/>
            <person name="Ravi A."/>
            <person name="Getino M."/>
            <person name="Pursley I."/>
            <person name="Horton D.L."/>
            <person name="Alikhan N.F."/>
            <person name="Baker D."/>
            <person name="Gharbi K."/>
            <person name="Hall N."/>
            <person name="Watson M."/>
            <person name="Adriaenssens E.M."/>
            <person name="Foster-Nyarko E."/>
            <person name="Jarju S."/>
            <person name="Secka A."/>
            <person name="Antonio M."/>
            <person name="Oren A."/>
            <person name="Chaudhuri R.R."/>
            <person name="La Ragione R."/>
            <person name="Hildebrand F."/>
            <person name="Pallen M.J."/>
        </authorList>
    </citation>
    <scope>NUCLEOTIDE SEQUENCE</scope>
    <source>
        <strain evidence="1">ChiBcolR7-354</strain>
    </source>
</reference>
<dbReference type="GO" id="GO:0046872">
    <property type="term" value="F:metal ion binding"/>
    <property type="evidence" value="ECO:0007669"/>
    <property type="project" value="InterPro"/>
</dbReference>
<protein>
    <submittedName>
        <fullName evidence="1">TIGR04076 family protein</fullName>
    </submittedName>
</protein>
<dbReference type="AlphaFoldDB" id="A0A9D0ZDX5"/>
<dbReference type="InterPro" id="IPR023811">
    <property type="entry name" value="CHP04076"/>
</dbReference>
<gene>
    <name evidence="1" type="ORF">IAB77_06085</name>
</gene>
<dbReference type="Proteomes" id="UP000824262">
    <property type="component" value="Unassembled WGS sequence"/>
</dbReference>
<organism evidence="1 2">
    <name type="scientific">Candidatus Scatomorpha intestinavium</name>
    <dbReference type="NCBI Taxonomy" id="2840922"/>
    <lineage>
        <taxon>Bacteria</taxon>
        <taxon>Bacillati</taxon>
        <taxon>Bacillota</taxon>
        <taxon>Clostridia</taxon>
        <taxon>Eubacteriales</taxon>
        <taxon>Candidatus Scatomorpha</taxon>
    </lineage>
</organism>
<evidence type="ECO:0000313" key="2">
    <source>
        <dbReference type="Proteomes" id="UP000824262"/>
    </source>
</evidence>
<sequence length="190" mass="20489">MQHKCKVTVIDKKLYPELQQRYCADPQSGPCPCYNVGDEFVFERYGAADDFWHIGAGTLRTPGASGTAGGEGLAHCSEAWDAIARYIYTALQGGSIMRGWMNDERVMIACCSDGTRPVIFKIERLDYKAVHVPGLESAEKAASLSSALAALPGVSSVAVRAEEGFIEVYVDGTVPDEAIRAAVPEAVRID</sequence>
<dbReference type="SUPFAM" id="SSF55008">
    <property type="entry name" value="HMA, heavy metal-associated domain"/>
    <property type="match status" value="1"/>
</dbReference>
<dbReference type="NCBIfam" id="TIGR04076">
    <property type="entry name" value="TIGR04076 family protein"/>
    <property type="match status" value="1"/>
</dbReference>
<evidence type="ECO:0000313" key="1">
    <source>
        <dbReference type="EMBL" id="HIQ78810.1"/>
    </source>
</evidence>
<dbReference type="EMBL" id="DVGA01000060">
    <property type="protein sequence ID" value="HIQ78810.1"/>
    <property type="molecule type" value="Genomic_DNA"/>
</dbReference>
<comment type="caution">
    <text evidence="1">The sequence shown here is derived from an EMBL/GenBank/DDBJ whole genome shotgun (WGS) entry which is preliminary data.</text>
</comment>
<accession>A0A9D0ZDX5</accession>
<reference evidence="1" key="1">
    <citation type="submission" date="2020-10" db="EMBL/GenBank/DDBJ databases">
        <authorList>
            <person name="Gilroy R."/>
        </authorList>
    </citation>
    <scope>NUCLEOTIDE SEQUENCE</scope>
    <source>
        <strain evidence="1">ChiBcolR7-354</strain>
    </source>
</reference>
<name>A0A9D0ZDX5_9FIRM</name>
<dbReference type="Gene3D" id="3.30.70.100">
    <property type="match status" value="1"/>
</dbReference>
<proteinExistence type="predicted"/>